<evidence type="ECO:0000313" key="4">
    <source>
        <dbReference type="Proteomes" id="UP001291623"/>
    </source>
</evidence>
<dbReference type="NCBIfam" id="TIGR00756">
    <property type="entry name" value="PPR"/>
    <property type="match status" value="5"/>
</dbReference>
<feature type="repeat" description="PPR" evidence="2">
    <location>
        <begin position="86"/>
        <end position="120"/>
    </location>
</feature>
<dbReference type="AlphaFoldDB" id="A0AAE1QYD6"/>
<evidence type="ECO:0000313" key="3">
    <source>
        <dbReference type="EMBL" id="KAK4341766.1"/>
    </source>
</evidence>
<dbReference type="PANTHER" id="PTHR47942:SF16">
    <property type="entry name" value="PENTATRICOPEPTIDE REPEAT DOMAIN CONTAINING PROTEIN-RELATED"/>
    <property type="match status" value="1"/>
</dbReference>
<dbReference type="Pfam" id="PF12854">
    <property type="entry name" value="PPR_1"/>
    <property type="match status" value="1"/>
</dbReference>
<dbReference type="Pfam" id="PF13041">
    <property type="entry name" value="PPR_2"/>
    <property type="match status" value="1"/>
</dbReference>
<accession>A0AAE1QYD6</accession>
<dbReference type="InterPro" id="IPR051222">
    <property type="entry name" value="PPR/CCM1_RNA-binding"/>
</dbReference>
<dbReference type="PROSITE" id="PS51375">
    <property type="entry name" value="PPR"/>
    <property type="match status" value="5"/>
</dbReference>
<dbReference type="Proteomes" id="UP001291623">
    <property type="component" value="Unassembled WGS sequence"/>
</dbReference>
<feature type="repeat" description="PPR" evidence="2">
    <location>
        <begin position="9"/>
        <end position="43"/>
    </location>
</feature>
<comment type="caution">
    <text evidence="3">The sequence shown here is derived from an EMBL/GenBank/DDBJ whole genome shotgun (WGS) entry which is preliminary data.</text>
</comment>
<dbReference type="PANTHER" id="PTHR47942">
    <property type="entry name" value="TETRATRICOPEPTIDE REPEAT (TPR)-LIKE SUPERFAMILY PROTEIN-RELATED"/>
    <property type="match status" value="1"/>
</dbReference>
<keyword evidence="4" id="KW-1185">Reference proteome</keyword>
<keyword evidence="1" id="KW-0677">Repeat</keyword>
<evidence type="ECO:0008006" key="5">
    <source>
        <dbReference type="Google" id="ProtNLM"/>
    </source>
</evidence>
<sequence>MLHHGFKPNKAIFRALISANCKSGKVSKAFGVFRSMLALGVLEVRDAYLVLLRALLVNKKMLEAAEVILELHGKNLESQNRGMPPNLHARNHLIAGLFRAGQTERAKMIFDIIVKEGPGPNRAIYTAMISGLAERGRLSEAFGLFDTTILRGLTPRKIIYNALFDGCCKTGNLQKAQDLLQKMLQMGIASTKAFNTLIDGFLKNGNVLETKQLLKKMIEGCVEHDQDTYTMLIESLCLDKKYGEALGVLLEMGEKGFVLNRSTCSAIARSFSLKGDTNTDEVCLVIKAMTRFGWISDSTTFSDLLKDSKVAYLDLIIPLLPSFRSIVTTEPVRSDKKDISITARVKKRVP</sequence>
<evidence type="ECO:0000256" key="2">
    <source>
        <dbReference type="PROSITE-ProRule" id="PRU00708"/>
    </source>
</evidence>
<reference evidence="3" key="1">
    <citation type="submission" date="2023-12" db="EMBL/GenBank/DDBJ databases">
        <title>Genome assembly of Anisodus tanguticus.</title>
        <authorList>
            <person name="Wang Y.-J."/>
        </authorList>
    </citation>
    <scope>NUCLEOTIDE SEQUENCE</scope>
    <source>
        <strain evidence="3">KB-2021</strain>
        <tissue evidence="3">Leaf</tissue>
    </source>
</reference>
<dbReference type="Pfam" id="PF01535">
    <property type="entry name" value="PPR"/>
    <property type="match status" value="3"/>
</dbReference>
<proteinExistence type="predicted"/>
<gene>
    <name evidence="3" type="ORF">RND71_037582</name>
</gene>
<dbReference type="InterPro" id="IPR002885">
    <property type="entry name" value="PPR_rpt"/>
</dbReference>
<dbReference type="EMBL" id="JAVYJV010000021">
    <property type="protein sequence ID" value="KAK4341766.1"/>
    <property type="molecule type" value="Genomic_DNA"/>
</dbReference>
<name>A0AAE1QYD6_9SOLA</name>
<feature type="repeat" description="PPR" evidence="2">
    <location>
        <begin position="225"/>
        <end position="259"/>
    </location>
</feature>
<dbReference type="InterPro" id="IPR011990">
    <property type="entry name" value="TPR-like_helical_dom_sf"/>
</dbReference>
<evidence type="ECO:0000256" key="1">
    <source>
        <dbReference type="ARBA" id="ARBA00022737"/>
    </source>
</evidence>
<protein>
    <recommendedName>
        <fullName evidence="5">Pentatricopeptide repeat-containing protein</fullName>
    </recommendedName>
</protein>
<organism evidence="3 4">
    <name type="scientific">Anisodus tanguticus</name>
    <dbReference type="NCBI Taxonomy" id="243964"/>
    <lineage>
        <taxon>Eukaryota</taxon>
        <taxon>Viridiplantae</taxon>
        <taxon>Streptophyta</taxon>
        <taxon>Embryophyta</taxon>
        <taxon>Tracheophyta</taxon>
        <taxon>Spermatophyta</taxon>
        <taxon>Magnoliopsida</taxon>
        <taxon>eudicotyledons</taxon>
        <taxon>Gunneridae</taxon>
        <taxon>Pentapetalae</taxon>
        <taxon>asterids</taxon>
        <taxon>lamiids</taxon>
        <taxon>Solanales</taxon>
        <taxon>Solanaceae</taxon>
        <taxon>Solanoideae</taxon>
        <taxon>Hyoscyameae</taxon>
        <taxon>Anisodus</taxon>
    </lineage>
</organism>
<feature type="repeat" description="PPR" evidence="2">
    <location>
        <begin position="156"/>
        <end position="190"/>
    </location>
</feature>
<feature type="repeat" description="PPR" evidence="2">
    <location>
        <begin position="121"/>
        <end position="155"/>
    </location>
</feature>
<dbReference type="SUPFAM" id="SSF81901">
    <property type="entry name" value="HCP-like"/>
    <property type="match status" value="1"/>
</dbReference>
<dbReference type="Gene3D" id="1.25.40.10">
    <property type="entry name" value="Tetratricopeptide repeat domain"/>
    <property type="match status" value="3"/>
</dbReference>